<feature type="transmembrane region" description="Helical" evidence="5">
    <location>
        <begin position="215"/>
        <end position="234"/>
    </location>
</feature>
<feature type="transmembrane region" description="Helical" evidence="5">
    <location>
        <begin position="65"/>
        <end position="86"/>
    </location>
</feature>
<evidence type="ECO:0000313" key="7">
    <source>
        <dbReference type="Proteomes" id="UP000708298"/>
    </source>
</evidence>
<evidence type="ECO:0000256" key="2">
    <source>
        <dbReference type="ARBA" id="ARBA00022692"/>
    </source>
</evidence>
<dbReference type="SUPFAM" id="SSF103473">
    <property type="entry name" value="MFS general substrate transporter"/>
    <property type="match status" value="1"/>
</dbReference>
<evidence type="ECO:0000256" key="3">
    <source>
        <dbReference type="ARBA" id="ARBA00022989"/>
    </source>
</evidence>
<reference evidence="6" key="1">
    <citation type="journal article" date="2021" name="Microorganisms">
        <title>Acidisoma silvae sp. nov. and Acidisomacellulosilytica sp. nov., Two Acidophilic Bacteria Isolated from Decaying Wood, Hydrolyzing Cellulose and Producing Poly-3-hydroxybutyrate.</title>
        <authorList>
            <person name="Mieszkin S."/>
            <person name="Pouder E."/>
            <person name="Uroz S."/>
            <person name="Simon-Colin C."/>
            <person name="Alain K."/>
        </authorList>
    </citation>
    <scope>NUCLEOTIDE SEQUENCE</scope>
    <source>
        <strain evidence="6">HW T2.11</strain>
    </source>
</reference>
<feature type="transmembrane region" description="Helical" evidence="5">
    <location>
        <begin position="93"/>
        <end position="112"/>
    </location>
</feature>
<protein>
    <submittedName>
        <fullName evidence="6">MFS transporter</fullName>
    </submittedName>
</protein>
<keyword evidence="3 5" id="KW-1133">Transmembrane helix</keyword>
<keyword evidence="4 5" id="KW-0472">Membrane</keyword>
<dbReference type="RefSeq" id="WP_227320173.1">
    <property type="nucleotide sequence ID" value="NZ_JAESVB010000002.1"/>
</dbReference>
<dbReference type="GO" id="GO:0022857">
    <property type="term" value="F:transmembrane transporter activity"/>
    <property type="evidence" value="ECO:0007669"/>
    <property type="project" value="InterPro"/>
</dbReference>
<evidence type="ECO:0000256" key="5">
    <source>
        <dbReference type="SAM" id="Phobius"/>
    </source>
</evidence>
<organism evidence="6 7">
    <name type="scientific">Acidisoma silvae</name>
    <dbReference type="NCBI Taxonomy" id="2802396"/>
    <lineage>
        <taxon>Bacteria</taxon>
        <taxon>Pseudomonadati</taxon>
        <taxon>Pseudomonadota</taxon>
        <taxon>Alphaproteobacteria</taxon>
        <taxon>Acetobacterales</taxon>
        <taxon>Acidocellaceae</taxon>
        <taxon>Acidisoma</taxon>
    </lineage>
</organism>
<evidence type="ECO:0000256" key="4">
    <source>
        <dbReference type="ARBA" id="ARBA00023136"/>
    </source>
</evidence>
<name>A0A963YP21_9PROT</name>
<dbReference type="InterPro" id="IPR036259">
    <property type="entry name" value="MFS_trans_sf"/>
</dbReference>
<dbReference type="Pfam" id="PF07690">
    <property type="entry name" value="MFS_1"/>
    <property type="match status" value="1"/>
</dbReference>
<dbReference type="EMBL" id="JAESVB010000002">
    <property type="protein sequence ID" value="MCB8874498.1"/>
    <property type="molecule type" value="Genomic_DNA"/>
</dbReference>
<feature type="transmembrane region" description="Helical" evidence="5">
    <location>
        <begin position="182"/>
        <end position="203"/>
    </location>
</feature>
<feature type="transmembrane region" description="Helical" evidence="5">
    <location>
        <begin position="310"/>
        <end position="330"/>
    </location>
</feature>
<dbReference type="PANTHER" id="PTHR23514:SF13">
    <property type="entry name" value="INNER MEMBRANE PROTEIN YBJJ"/>
    <property type="match status" value="1"/>
</dbReference>
<accession>A0A963YP21</accession>
<sequence>MTDTAALSRADDARPVLRAAAPGPEAAQRRATRIVFFMLGFATAAWAPLVPYAKARLDLDNHALGLLLLCLGTGALVSMPVAGAMVHRLGCRIVIIACSLIMAAALPVLATADSPPLMALTLFLFGVAAGAFGVAVNIQAVIVERASGRPVMSGFHGLYSVGGILGAAGMVGLMGLGIPVYWAAPCASLVVLIALPVAAPQLLAHGGEGGGSILAIPKGIVILISGLCFVMFLAEGAMLDWGAVFLTASDGMKASIAGLGYTVFATTMSAGRLSGDWLVARLGRIPLAIGGAACAGLGFVITTVAPVWPLALLGFAIIGAGCANVAPSLFSSAGRQTRMPESAAISAASTFGYGGILVGPALIGFVAAASSLHIAFLGLAGLLGLVAIGARYLPR</sequence>
<proteinExistence type="predicted"/>
<gene>
    <name evidence="6" type="ORF">ASILVAE211_04815</name>
</gene>
<dbReference type="InterPro" id="IPR051788">
    <property type="entry name" value="MFS_Transporter"/>
</dbReference>
<feature type="transmembrane region" description="Helical" evidence="5">
    <location>
        <begin position="374"/>
        <end position="393"/>
    </location>
</feature>
<dbReference type="Gene3D" id="1.20.1250.20">
    <property type="entry name" value="MFS general substrate transporter like domains"/>
    <property type="match status" value="2"/>
</dbReference>
<comment type="subcellular location">
    <subcellularLocation>
        <location evidence="1">Membrane</location>
        <topology evidence="1">Multi-pass membrane protein</topology>
    </subcellularLocation>
</comment>
<feature type="transmembrane region" description="Helical" evidence="5">
    <location>
        <begin position="155"/>
        <end position="176"/>
    </location>
</feature>
<feature type="transmembrane region" description="Helical" evidence="5">
    <location>
        <begin position="34"/>
        <end position="53"/>
    </location>
</feature>
<evidence type="ECO:0000256" key="1">
    <source>
        <dbReference type="ARBA" id="ARBA00004141"/>
    </source>
</evidence>
<dbReference type="AlphaFoldDB" id="A0A963YP21"/>
<feature type="transmembrane region" description="Helical" evidence="5">
    <location>
        <begin position="254"/>
        <end position="273"/>
    </location>
</feature>
<feature type="transmembrane region" description="Helical" evidence="5">
    <location>
        <begin position="118"/>
        <end position="143"/>
    </location>
</feature>
<evidence type="ECO:0000313" key="6">
    <source>
        <dbReference type="EMBL" id="MCB8874498.1"/>
    </source>
</evidence>
<dbReference type="PANTHER" id="PTHR23514">
    <property type="entry name" value="BYPASS OF STOP CODON PROTEIN 6"/>
    <property type="match status" value="1"/>
</dbReference>
<keyword evidence="7" id="KW-1185">Reference proteome</keyword>
<dbReference type="CDD" id="cd17393">
    <property type="entry name" value="MFS_MosC_like"/>
    <property type="match status" value="1"/>
</dbReference>
<dbReference type="InterPro" id="IPR011701">
    <property type="entry name" value="MFS"/>
</dbReference>
<feature type="transmembrane region" description="Helical" evidence="5">
    <location>
        <begin position="285"/>
        <end position="304"/>
    </location>
</feature>
<feature type="transmembrane region" description="Helical" evidence="5">
    <location>
        <begin position="342"/>
        <end position="368"/>
    </location>
</feature>
<comment type="caution">
    <text evidence="6">The sequence shown here is derived from an EMBL/GenBank/DDBJ whole genome shotgun (WGS) entry which is preliminary data.</text>
</comment>
<dbReference type="GO" id="GO:0016020">
    <property type="term" value="C:membrane"/>
    <property type="evidence" value="ECO:0007669"/>
    <property type="project" value="UniProtKB-SubCell"/>
</dbReference>
<reference evidence="6" key="2">
    <citation type="submission" date="2021-01" db="EMBL/GenBank/DDBJ databases">
        <authorList>
            <person name="Mieszkin S."/>
            <person name="Pouder E."/>
            <person name="Alain K."/>
        </authorList>
    </citation>
    <scope>NUCLEOTIDE SEQUENCE</scope>
    <source>
        <strain evidence="6">HW T2.11</strain>
    </source>
</reference>
<dbReference type="Proteomes" id="UP000708298">
    <property type="component" value="Unassembled WGS sequence"/>
</dbReference>
<keyword evidence="2 5" id="KW-0812">Transmembrane</keyword>